<feature type="domain" description="HTH tetR-type" evidence="5">
    <location>
        <begin position="1"/>
        <end position="37"/>
    </location>
</feature>
<dbReference type="PANTHER" id="PTHR30055:SF234">
    <property type="entry name" value="HTH-TYPE TRANSCRIPTIONAL REGULATOR BETI"/>
    <property type="match status" value="1"/>
</dbReference>
<evidence type="ECO:0000256" key="2">
    <source>
        <dbReference type="ARBA" id="ARBA00023125"/>
    </source>
</evidence>
<evidence type="ECO:0000313" key="7">
    <source>
        <dbReference type="Proteomes" id="UP000091914"/>
    </source>
</evidence>
<dbReference type="GO" id="GO:0000976">
    <property type="term" value="F:transcription cis-regulatory region binding"/>
    <property type="evidence" value="ECO:0007669"/>
    <property type="project" value="TreeGrafter"/>
</dbReference>
<dbReference type="InterPro" id="IPR036271">
    <property type="entry name" value="Tet_transcr_reg_TetR-rel_C_sf"/>
</dbReference>
<keyword evidence="3" id="KW-0804">Transcription</keyword>
<keyword evidence="2 4" id="KW-0238">DNA-binding</keyword>
<proteinExistence type="predicted"/>
<dbReference type="GO" id="GO:0003700">
    <property type="term" value="F:DNA-binding transcription factor activity"/>
    <property type="evidence" value="ECO:0007669"/>
    <property type="project" value="TreeGrafter"/>
</dbReference>
<gene>
    <name evidence="6" type="ORF">A5760_08905</name>
</gene>
<dbReference type="SUPFAM" id="SSF48498">
    <property type="entry name" value="Tetracyclin repressor-like, C-terminal domain"/>
    <property type="match status" value="1"/>
</dbReference>
<evidence type="ECO:0000256" key="3">
    <source>
        <dbReference type="ARBA" id="ARBA00023163"/>
    </source>
</evidence>
<dbReference type="InterPro" id="IPR001647">
    <property type="entry name" value="HTH_TetR"/>
</dbReference>
<evidence type="ECO:0000256" key="1">
    <source>
        <dbReference type="ARBA" id="ARBA00023015"/>
    </source>
</evidence>
<dbReference type="EMBL" id="LZSX01000041">
    <property type="protein sequence ID" value="OBB85151.1"/>
    <property type="molecule type" value="Genomic_DNA"/>
</dbReference>
<dbReference type="PANTHER" id="PTHR30055">
    <property type="entry name" value="HTH-TYPE TRANSCRIPTIONAL REGULATOR RUTR"/>
    <property type="match status" value="1"/>
</dbReference>
<organism evidence="6 7">
    <name type="scientific">Mycobacterium colombiense</name>
    <dbReference type="NCBI Taxonomy" id="339268"/>
    <lineage>
        <taxon>Bacteria</taxon>
        <taxon>Bacillati</taxon>
        <taxon>Actinomycetota</taxon>
        <taxon>Actinomycetes</taxon>
        <taxon>Mycobacteriales</taxon>
        <taxon>Mycobacteriaceae</taxon>
        <taxon>Mycobacterium</taxon>
        <taxon>Mycobacterium avium complex (MAC)</taxon>
    </lineage>
</organism>
<evidence type="ECO:0000313" key="6">
    <source>
        <dbReference type="EMBL" id="OBB85151.1"/>
    </source>
</evidence>
<keyword evidence="1" id="KW-0805">Transcription regulation</keyword>
<evidence type="ECO:0000256" key="4">
    <source>
        <dbReference type="PROSITE-ProRule" id="PRU00335"/>
    </source>
</evidence>
<dbReference type="Gene3D" id="1.10.357.10">
    <property type="entry name" value="Tetracycline Repressor, domain 2"/>
    <property type="match status" value="1"/>
</dbReference>
<dbReference type="InterPro" id="IPR009057">
    <property type="entry name" value="Homeodomain-like_sf"/>
</dbReference>
<dbReference type="SUPFAM" id="SSF46689">
    <property type="entry name" value="Homeodomain-like"/>
    <property type="match status" value="1"/>
</dbReference>
<comment type="caution">
    <text evidence="6">The sequence shown here is derived from an EMBL/GenBank/DDBJ whole genome shotgun (WGS) entry which is preliminary data.</text>
</comment>
<dbReference type="Proteomes" id="UP000091914">
    <property type="component" value="Unassembled WGS sequence"/>
</dbReference>
<protein>
    <submittedName>
        <fullName evidence="6">TetR family transcriptional regulator</fullName>
    </submittedName>
</protein>
<dbReference type="PROSITE" id="PS50977">
    <property type="entry name" value="HTH_TETR_2"/>
    <property type="match status" value="1"/>
</dbReference>
<dbReference type="OrthoDB" id="3869819at2"/>
<dbReference type="InterPro" id="IPR050109">
    <property type="entry name" value="HTH-type_TetR-like_transc_reg"/>
</dbReference>
<comment type="caution">
    <text evidence="4">Lacks conserved residue(s) required for the propagation of feature annotation.</text>
</comment>
<accession>A0A1A0VPN1</accession>
<reference evidence="6 7" key="1">
    <citation type="submission" date="2016-06" db="EMBL/GenBank/DDBJ databases">
        <authorList>
            <person name="Kjaerup R.B."/>
            <person name="Dalgaard T.S."/>
            <person name="Juul-Madsen H.R."/>
        </authorList>
    </citation>
    <scope>NUCLEOTIDE SEQUENCE [LARGE SCALE GENOMIC DNA]</scope>
    <source>
        <strain evidence="6 7">852002-51834_SCH5396731</strain>
    </source>
</reference>
<sequence>MPEIATVAGVGRTTLHRYFADRETLIYEATLDAIRVVTEAADEAATDDGPALEAMRRFITAAVSIGERLVFLFGDPAVLRDIRPAQAPTYELVLNLITRGQHEGVFDPDLSPIWIRHALYGLILQGCEQAMAGALPRHTVAPLITRTFERGICPAG</sequence>
<dbReference type="AlphaFoldDB" id="A0A1A0VPN1"/>
<name>A0A1A0VPN1_9MYCO</name>
<evidence type="ECO:0000259" key="5">
    <source>
        <dbReference type="PROSITE" id="PS50977"/>
    </source>
</evidence>